<organism evidence="3 4">
    <name type="scientific">Candidatus Proximibacter danicus</name>
    <dbReference type="NCBI Taxonomy" id="2954365"/>
    <lineage>
        <taxon>Bacteria</taxon>
        <taxon>Pseudomonadati</taxon>
        <taxon>Pseudomonadota</taxon>
        <taxon>Betaproteobacteria</taxon>
        <taxon>Candidatus Proximibacter</taxon>
    </lineage>
</organism>
<dbReference type="SMART" id="SM01118">
    <property type="entry name" value="CYTH"/>
    <property type="match status" value="1"/>
</dbReference>
<sequence length="163" mass="18500">MTKEIERKYAVRDPGVIKGRLGARIVQGYIVDQPMTVRVRIMEAEAFLALKSKMQGIERDEYEFPIPMRHAQELLARYCGTRTIEKTRYRVPYQDILVEIDVFGGRHAGLVVAEIELQSASQTFDLPPWLGAELTGDRRFSNGSLALCEAAPAVDRERMLAEM</sequence>
<dbReference type="InterPro" id="IPR033469">
    <property type="entry name" value="CYTH-like_dom_sf"/>
</dbReference>
<dbReference type="InterPro" id="IPR023577">
    <property type="entry name" value="CYTH_domain"/>
</dbReference>
<evidence type="ECO:0000313" key="4">
    <source>
        <dbReference type="Proteomes" id="UP000886689"/>
    </source>
</evidence>
<dbReference type="InterPro" id="IPR012042">
    <property type="entry name" value="NeuTTM/CthTTM-like"/>
</dbReference>
<dbReference type="AlphaFoldDB" id="A0A9D7K4Y4"/>
<dbReference type="Pfam" id="PF01928">
    <property type="entry name" value="CYTH"/>
    <property type="match status" value="1"/>
</dbReference>
<dbReference type="CDD" id="cd07891">
    <property type="entry name" value="CYTH-like_CthTTM-like_1"/>
    <property type="match status" value="1"/>
</dbReference>
<dbReference type="SUPFAM" id="SSF55154">
    <property type="entry name" value="CYTH-like phosphatases"/>
    <property type="match status" value="1"/>
</dbReference>
<dbReference type="EMBL" id="JADJUC010000010">
    <property type="protein sequence ID" value="MBK8524451.1"/>
    <property type="molecule type" value="Genomic_DNA"/>
</dbReference>
<evidence type="ECO:0000259" key="2">
    <source>
        <dbReference type="PROSITE" id="PS51707"/>
    </source>
</evidence>
<dbReference type="PROSITE" id="PS51707">
    <property type="entry name" value="CYTH"/>
    <property type="match status" value="1"/>
</dbReference>
<accession>A0A9D7K4Y4</accession>
<proteinExistence type="predicted"/>
<protein>
    <submittedName>
        <fullName evidence="3">CYTH domain-containing protein</fullName>
    </submittedName>
</protein>
<evidence type="ECO:0000256" key="1">
    <source>
        <dbReference type="PIRSR" id="PIRSR016487-1"/>
    </source>
</evidence>
<dbReference type="PANTHER" id="PTHR40114">
    <property type="entry name" value="SLR0698 PROTEIN"/>
    <property type="match status" value="1"/>
</dbReference>
<dbReference type="Gene3D" id="2.40.320.10">
    <property type="entry name" value="Hypothetical Protein Pfu-838710-001"/>
    <property type="match status" value="1"/>
</dbReference>
<comment type="caution">
    <text evidence="3">The sequence shown here is derived from an EMBL/GenBank/DDBJ whole genome shotgun (WGS) entry which is preliminary data.</text>
</comment>
<evidence type="ECO:0000313" key="3">
    <source>
        <dbReference type="EMBL" id="MBK8524451.1"/>
    </source>
</evidence>
<reference evidence="3" key="1">
    <citation type="submission" date="2020-10" db="EMBL/GenBank/DDBJ databases">
        <title>Connecting structure to function with the recovery of over 1000 high-quality activated sludge metagenome-assembled genomes encoding full-length rRNA genes using long-read sequencing.</title>
        <authorList>
            <person name="Singleton C.M."/>
            <person name="Petriglieri F."/>
            <person name="Kristensen J.M."/>
            <person name="Kirkegaard R.H."/>
            <person name="Michaelsen T.Y."/>
            <person name="Andersen M.H."/>
            <person name="Karst S.M."/>
            <person name="Dueholm M.S."/>
            <person name="Nielsen P.H."/>
            <person name="Albertsen M."/>
        </authorList>
    </citation>
    <scope>NUCLEOTIDE SEQUENCE</scope>
    <source>
        <strain evidence="3">Hirt_18-Q3-R61-65_BATAC.395</strain>
    </source>
</reference>
<name>A0A9D7K4Y4_9PROT</name>
<dbReference type="PIRSF" id="PIRSF016487">
    <property type="entry name" value="CYTH_UCP016487"/>
    <property type="match status" value="1"/>
</dbReference>
<gene>
    <name evidence="3" type="ORF">IPL58_10285</name>
</gene>
<feature type="active site" description="Proton acceptor" evidence="1">
    <location>
        <position position="29"/>
    </location>
</feature>
<feature type="domain" description="CYTH" evidence="2">
    <location>
        <begin position="2"/>
        <end position="147"/>
    </location>
</feature>
<dbReference type="Proteomes" id="UP000886689">
    <property type="component" value="Unassembled WGS sequence"/>
</dbReference>
<dbReference type="PANTHER" id="PTHR40114:SF1">
    <property type="entry name" value="SLR0698 PROTEIN"/>
    <property type="match status" value="1"/>
</dbReference>